<comment type="subcellular location">
    <subcellularLocation>
        <location evidence="1 9">Golgi apparatus membrane</location>
        <topology evidence="1 9">Single-pass type II membrane protein</topology>
    </subcellularLocation>
</comment>
<dbReference type="InterPro" id="IPR005331">
    <property type="entry name" value="Sulfotransferase"/>
</dbReference>
<dbReference type="AlphaFoldDB" id="A0A914A939"/>
<dbReference type="Proteomes" id="UP000887568">
    <property type="component" value="Unplaced"/>
</dbReference>
<dbReference type="Pfam" id="PF03567">
    <property type="entry name" value="Sulfotransfer_2"/>
    <property type="match status" value="1"/>
</dbReference>
<dbReference type="GO" id="GO:0000139">
    <property type="term" value="C:Golgi membrane"/>
    <property type="evidence" value="ECO:0007669"/>
    <property type="project" value="UniProtKB-SubCell"/>
</dbReference>
<evidence type="ECO:0000256" key="1">
    <source>
        <dbReference type="ARBA" id="ARBA00004323"/>
    </source>
</evidence>
<dbReference type="OrthoDB" id="2019940at2759"/>
<evidence type="ECO:0000256" key="9">
    <source>
        <dbReference type="RuleBase" id="RU364020"/>
    </source>
</evidence>
<sequence>MGLPCLRLSLRVASLTVFICGLVVLTVLNLGWYMRRYSQHGIPSSLGRNAESLSQLIGELNGTNDVSASYLNDQLHNPQSILDSSLDREMKRRLALIDAACTRRKVSRQAKRYNAQFFDHLLVLDPYKLLFNFIPKVSCTTWKKLLGELMVRANATEHFTTLNKYTTEERNWRLDTYKKAVFVREPLSRLLSAWMDKFRDNPKDKKRWEKYFGKQIVKRYRQGVHDASGRSLRWLNVTFTEFSQFVARYGPQCEIDAISDHFVPQNEICNPCQLNYHFIGHFENLAVEGPYFLRWISADHLVSFPRFHPSAASRSFKEEIARVPIKALDGLAKLYKRDYEMFGYSFENTLDILVND</sequence>
<keyword evidence="7 9" id="KW-0472">Membrane</keyword>
<evidence type="ECO:0000256" key="6">
    <source>
        <dbReference type="ARBA" id="ARBA00023034"/>
    </source>
</evidence>
<keyword evidence="11" id="KW-1185">Reference proteome</keyword>
<evidence type="ECO:0000256" key="2">
    <source>
        <dbReference type="ARBA" id="ARBA00006339"/>
    </source>
</evidence>
<dbReference type="OMA" id="WISADHL"/>
<dbReference type="EC" id="2.8.2.-" evidence="9"/>
<evidence type="ECO:0000256" key="7">
    <source>
        <dbReference type="ARBA" id="ARBA00023136"/>
    </source>
</evidence>
<dbReference type="GO" id="GO:0016051">
    <property type="term" value="P:carbohydrate biosynthetic process"/>
    <property type="evidence" value="ECO:0007669"/>
    <property type="project" value="InterPro"/>
</dbReference>
<dbReference type="EnsemblMetazoa" id="XM_038204429.1">
    <property type="protein sequence ID" value="XP_038060357.1"/>
    <property type="gene ID" value="LOC119731293"/>
</dbReference>
<evidence type="ECO:0000256" key="3">
    <source>
        <dbReference type="ARBA" id="ARBA00022679"/>
    </source>
</evidence>
<dbReference type="GeneID" id="119731293"/>
<dbReference type="PANTHER" id="PTHR12137">
    <property type="entry name" value="CARBOHYDRATE SULFOTRANSFERASE"/>
    <property type="match status" value="1"/>
</dbReference>
<keyword evidence="5 9" id="KW-1133">Transmembrane helix</keyword>
<evidence type="ECO:0000313" key="10">
    <source>
        <dbReference type="EnsemblMetazoa" id="XP_038060357.1"/>
    </source>
</evidence>
<keyword evidence="4 9" id="KW-0812">Transmembrane</keyword>
<name>A0A914A939_PATMI</name>
<dbReference type="PANTHER" id="PTHR12137:SF54">
    <property type="entry name" value="CARBOHYDRATE SULFOTRANSFERASE"/>
    <property type="match status" value="1"/>
</dbReference>
<keyword evidence="6 9" id="KW-0333">Golgi apparatus</keyword>
<evidence type="ECO:0000313" key="11">
    <source>
        <dbReference type="Proteomes" id="UP000887568"/>
    </source>
</evidence>
<keyword evidence="9" id="KW-0735">Signal-anchor</keyword>
<accession>A0A914A939</accession>
<keyword evidence="3 9" id="KW-0808">Transferase</keyword>
<evidence type="ECO:0000256" key="4">
    <source>
        <dbReference type="ARBA" id="ARBA00022692"/>
    </source>
</evidence>
<organism evidence="10 11">
    <name type="scientific">Patiria miniata</name>
    <name type="common">Bat star</name>
    <name type="synonym">Asterina miniata</name>
    <dbReference type="NCBI Taxonomy" id="46514"/>
    <lineage>
        <taxon>Eukaryota</taxon>
        <taxon>Metazoa</taxon>
        <taxon>Echinodermata</taxon>
        <taxon>Eleutherozoa</taxon>
        <taxon>Asterozoa</taxon>
        <taxon>Asteroidea</taxon>
        <taxon>Valvatacea</taxon>
        <taxon>Valvatida</taxon>
        <taxon>Asterinidae</taxon>
        <taxon>Patiria</taxon>
    </lineage>
</organism>
<dbReference type="RefSeq" id="XP_038060357.1">
    <property type="nucleotide sequence ID" value="XM_038204429.1"/>
</dbReference>
<reference evidence="10" key="1">
    <citation type="submission" date="2022-11" db="UniProtKB">
        <authorList>
            <consortium name="EnsemblMetazoa"/>
        </authorList>
    </citation>
    <scope>IDENTIFICATION</scope>
</reference>
<comment type="similarity">
    <text evidence="2 9">Belongs to the sulfotransferase 2 family.</text>
</comment>
<dbReference type="InterPro" id="IPR018011">
    <property type="entry name" value="Carb_sulfotrans_8-10"/>
</dbReference>
<feature type="transmembrane region" description="Helical" evidence="9">
    <location>
        <begin position="12"/>
        <end position="34"/>
    </location>
</feature>
<dbReference type="GO" id="GO:0008146">
    <property type="term" value="F:sulfotransferase activity"/>
    <property type="evidence" value="ECO:0007669"/>
    <property type="project" value="InterPro"/>
</dbReference>
<evidence type="ECO:0000256" key="5">
    <source>
        <dbReference type="ARBA" id="ARBA00022989"/>
    </source>
</evidence>
<keyword evidence="8 9" id="KW-0325">Glycoprotein</keyword>
<proteinExistence type="inferred from homology"/>
<keyword evidence="9" id="KW-0119">Carbohydrate metabolism</keyword>
<evidence type="ECO:0000256" key="8">
    <source>
        <dbReference type="ARBA" id="ARBA00023180"/>
    </source>
</evidence>
<protein>
    <recommendedName>
        <fullName evidence="9">Carbohydrate sulfotransferase</fullName>
        <ecNumber evidence="9">2.8.2.-</ecNumber>
    </recommendedName>
</protein>